<gene>
    <name evidence="1" type="ORF">GCHA_0293</name>
</gene>
<proteinExistence type="predicted"/>
<evidence type="ECO:0000313" key="1">
    <source>
        <dbReference type="EMBL" id="GAC08258.1"/>
    </source>
</evidence>
<name>A0AAV3UST1_9ALTE</name>
<accession>A0AAV3UST1</accession>
<dbReference type="EMBL" id="BAEM01000006">
    <property type="protein sequence ID" value="GAC08258.1"/>
    <property type="molecule type" value="Genomic_DNA"/>
</dbReference>
<comment type="caution">
    <text evidence="1">The sequence shown here is derived from an EMBL/GenBank/DDBJ whole genome shotgun (WGS) entry which is preliminary data.</text>
</comment>
<dbReference type="Proteomes" id="UP000006320">
    <property type="component" value="Unassembled WGS sequence"/>
</dbReference>
<dbReference type="RefSeq" id="WP_007984251.1">
    <property type="nucleotide sequence ID" value="NZ_BAEM01000006.1"/>
</dbReference>
<protein>
    <submittedName>
        <fullName evidence="1">Uncharacterized protein</fullName>
    </submittedName>
</protein>
<sequence>MKLIQGDESVQSFIFRVLMINGESDFTGLINQHGKWRAYPFVKSIQSGNFKHYDKEELLDTLQRSGIAKPLAGMFSNPVSHFEIVSSVFRHGIQNYSMQTQNAFLSINFCRDCIAIDLRNLGFGYFRAAWLNEKYCLHHKKALFTLTTANLRSSVSNLKEMLRGEIVTECQQYDIDGEPDCFSRNVAEEKIKFAPCMQKPLLHWLRKSCNELDGNTPPSQHISSLLKRKTGLYEEVNDVQLSSICKMTRDNHPEKFEDFVNKISDQIYTYLKVDEHVFTSKQRVVKDRNCSTCILQSEGYQCSETKIIKLVKLRENRETFQENPCDYYLTNKRPYYIDHPVSNRKDVDDDVWAIFAKTEKD</sequence>
<organism evidence="1 2">
    <name type="scientific">Paraglaciecola chathamensis S18K6</name>
    <dbReference type="NCBI Taxonomy" id="1127672"/>
    <lineage>
        <taxon>Bacteria</taxon>
        <taxon>Pseudomonadati</taxon>
        <taxon>Pseudomonadota</taxon>
        <taxon>Gammaproteobacteria</taxon>
        <taxon>Alteromonadales</taxon>
        <taxon>Alteromonadaceae</taxon>
        <taxon>Paraglaciecola</taxon>
    </lineage>
</organism>
<dbReference type="AlphaFoldDB" id="A0AAV3UST1"/>
<reference evidence="1 2" key="1">
    <citation type="journal article" date="2017" name="Antonie Van Leeuwenhoek">
        <title>Rhizobium rhizosphaerae sp. nov., a novel species isolated from rice rhizosphere.</title>
        <authorList>
            <person name="Zhao J.J."/>
            <person name="Zhang J."/>
            <person name="Zhang R.J."/>
            <person name="Zhang C.W."/>
            <person name="Yin H.Q."/>
            <person name="Zhang X.X."/>
        </authorList>
    </citation>
    <scope>NUCLEOTIDE SEQUENCE [LARGE SCALE GENOMIC DNA]</scope>
    <source>
        <strain evidence="1 2">S18K6</strain>
    </source>
</reference>
<evidence type="ECO:0000313" key="2">
    <source>
        <dbReference type="Proteomes" id="UP000006320"/>
    </source>
</evidence>